<sequence>MSSQDEEGTRPSGVRTRRQPRKNYAVMNGDEDDDDSDVDEPDDLGSANYQVKAAPAVPCNGTQKKDTRIFRCVLCLSDADDARSHLAHMRTAHPNHRTHCLICETEYDTYGAYKHHLRDDHPDMLRRLEERSSSESGLYCLECGKPFASASFLHRHRSQHFMLNREECKECGKSFLEGPAMERHLMTHRTVDLSCGRCDVTFQDSRSLKNHARKHRQYKYHCRVCGRPCRTAMAVETHMCRRHPQPGNSHRCSLCQKRCNSTNHLWKHTLKAHTILHHPAMNGEGTPTLHKCPHCDVAFPYRFALQSHLIKHSERRDFHCKLCGMAFKRKQPLTDHMKAVHCSEKKFHCTTCGQMFAVKRYLDAHCRLAHPTHVEVFPCSDCSKEFKTQKAMRSHWKTCHGNAPRKHVCEVCGKAFAFFKDLKRHGLSHGAPKTHECQQCGKLFSRPDNLRKHERTTCKLRDAYPDA</sequence>
<comment type="caution">
    <text evidence="1">The sequence shown here is derived from an EMBL/GenBank/DDBJ whole genome shotgun (WGS) entry which is preliminary data.</text>
</comment>
<dbReference type="Proteomes" id="UP000805193">
    <property type="component" value="Unassembled WGS sequence"/>
</dbReference>
<accession>A0AC60P2N0</accession>
<gene>
    <name evidence="1" type="ORF">HPB47_009295</name>
</gene>
<evidence type="ECO:0000313" key="1">
    <source>
        <dbReference type="EMBL" id="KAG0413562.1"/>
    </source>
</evidence>
<proteinExistence type="predicted"/>
<organism evidence="1 2">
    <name type="scientific">Ixodes persulcatus</name>
    <name type="common">Taiga tick</name>
    <dbReference type="NCBI Taxonomy" id="34615"/>
    <lineage>
        <taxon>Eukaryota</taxon>
        <taxon>Metazoa</taxon>
        <taxon>Ecdysozoa</taxon>
        <taxon>Arthropoda</taxon>
        <taxon>Chelicerata</taxon>
        <taxon>Arachnida</taxon>
        <taxon>Acari</taxon>
        <taxon>Parasitiformes</taxon>
        <taxon>Ixodida</taxon>
        <taxon>Ixodoidea</taxon>
        <taxon>Ixodidae</taxon>
        <taxon>Ixodinae</taxon>
        <taxon>Ixodes</taxon>
    </lineage>
</organism>
<name>A0AC60P2N0_IXOPE</name>
<reference evidence="1 2" key="1">
    <citation type="journal article" date="2020" name="Cell">
        <title>Large-Scale Comparative Analyses of Tick Genomes Elucidate Their Genetic Diversity and Vector Capacities.</title>
        <authorList>
            <consortium name="Tick Genome and Microbiome Consortium (TIGMIC)"/>
            <person name="Jia N."/>
            <person name="Wang J."/>
            <person name="Shi W."/>
            <person name="Du L."/>
            <person name="Sun Y."/>
            <person name="Zhan W."/>
            <person name="Jiang J.F."/>
            <person name="Wang Q."/>
            <person name="Zhang B."/>
            <person name="Ji P."/>
            <person name="Bell-Sakyi L."/>
            <person name="Cui X.M."/>
            <person name="Yuan T.T."/>
            <person name="Jiang B.G."/>
            <person name="Yang W.F."/>
            <person name="Lam T.T."/>
            <person name="Chang Q.C."/>
            <person name="Ding S.J."/>
            <person name="Wang X.J."/>
            <person name="Zhu J.G."/>
            <person name="Ruan X.D."/>
            <person name="Zhao L."/>
            <person name="Wei J.T."/>
            <person name="Ye R.Z."/>
            <person name="Que T.C."/>
            <person name="Du C.H."/>
            <person name="Zhou Y.H."/>
            <person name="Cheng J.X."/>
            <person name="Dai P.F."/>
            <person name="Guo W.B."/>
            <person name="Han X.H."/>
            <person name="Huang E.J."/>
            <person name="Li L.F."/>
            <person name="Wei W."/>
            <person name="Gao Y.C."/>
            <person name="Liu J.Z."/>
            <person name="Shao H.Z."/>
            <person name="Wang X."/>
            <person name="Wang C.C."/>
            <person name="Yang T.C."/>
            <person name="Huo Q.B."/>
            <person name="Li W."/>
            <person name="Chen H.Y."/>
            <person name="Chen S.E."/>
            <person name="Zhou L.G."/>
            <person name="Ni X.B."/>
            <person name="Tian J.H."/>
            <person name="Sheng Y."/>
            <person name="Liu T."/>
            <person name="Pan Y.S."/>
            <person name="Xia L.Y."/>
            <person name="Li J."/>
            <person name="Zhao F."/>
            <person name="Cao W.C."/>
        </authorList>
    </citation>
    <scope>NUCLEOTIDE SEQUENCE [LARGE SCALE GENOMIC DNA]</scope>
    <source>
        <strain evidence="1">Iper-2018</strain>
    </source>
</reference>
<evidence type="ECO:0000313" key="2">
    <source>
        <dbReference type="Proteomes" id="UP000805193"/>
    </source>
</evidence>
<keyword evidence="2" id="KW-1185">Reference proteome</keyword>
<dbReference type="EMBL" id="JABSTQ010011248">
    <property type="protein sequence ID" value="KAG0413562.1"/>
    <property type="molecule type" value="Genomic_DNA"/>
</dbReference>
<protein>
    <submittedName>
        <fullName evidence="1">Uncharacterized protein</fullName>
    </submittedName>
</protein>